<dbReference type="PROSITE" id="PS51257">
    <property type="entry name" value="PROKAR_LIPOPROTEIN"/>
    <property type="match status" value="1"/>
</dbReference>
<protein>
    <submittedName>
        <fullName evidence="2">Protein-disulfide isomerase</fullName>
    </submittedName>
</protein>
<dbReference type="InterPro" id="IPR036249">
    <property type="entry name" value="Thioredoxin-like_sf"/>
</dbReference>
<sequence length="229" mass="24758">MRISRAVVIITMATLITVVGCTKQVAGTAESDPNKPPLSVSKDGYGIVAGFDNAPKKIEIYTEPQCNHCADLQADFGAQLAYYIAVGQLEVTYRPMTFLDDNTGGYSGQVSNALFLATEKTGKPEVTANGTEFQRFVEGVWAHQRPGGKPPTGDELLDMAKKAGMPDAVAQNIKGGGSAVNTKAMDDANFEYLYEIDSVEMGTPTIYDLDKGEKLDIYDNNWLSKLIQS</sequence>
<organism evidence="2 3">
    <name type="scientific">Mycolicibacterium moriokaense</name>
    <dbReference type="NCBI Taxonomy" id="39691"/>
    <lineage>
        <taxon>Bacteria</taxon>
        <taxon>Bacillati</taxon>
        <taxon>Actinomycetota</taxon>
        <taxon>Actinomycetes</taxon>
        <taxon>Mycobacteriales</taxon>
        <taxon>Mycobacteriaceae</taxon>
        <taxon>Mycolicibacterium</taxon>
    </lineage>
</organism>
<comment type="caution">
    <text evidence="2">The sequence shown here is derived from an EMBL/GenBank/DDBJ whole genome shotgun (WGS) entry which is preliminary data.</text>
</comment>
<dbReference type="AlphaFoldDB" id="A0A318HHZ1"/>
<dbReference type="Proteomes" id="UP000247781">
    <property type="component" value="Unassembled WGS sequence"/>
</dbReference>
<dbReference type="RefSeq" id="WP_110316207.1">
    <property type="nucleotide sequence ID" value="NZ_QJJU01000006.1"/>
</dbReference>
<feature type="domain" description="Thioredoxin-like fold" evidence="1">
    <location>
        <begin position="44"/>
        <end position="114"/>
    </location>
</feature>
<reference evidence="2 3" key="2">
    <citation type="submission" date="2018-06" db="EMBL/GenBank/DDBJ databases">
        <title>Sequencing of bacterial isolates from soil warming experiment in Harvard Forest, Massachusetts, USA.</title>
        <authorList>
            <person name="Deangelis K.PhD."/>
        </authorList>
    </citation>
    <scope>NUCLEOTIDE SEQUENCE [LARGE SCALE GENOMIC DNA]</scope>
    <source>
        <strain evidence="2 3">GAS496</strain>
    </source>
</reference>
<dbReference type="Pfam" id="PF13462">
    <property type="entry name" value="Thioredoxin_4"/>
    <property type="match status" value="1"/>
</dbReference>
<dbReference type="OrthoDB" id="117402at2"/>
<keyword evidence="3" id="KW-1185">Reference proteome</keyword>
<keyword evidence="2" id="KW-0413">Isomerase</keyword>
<dbReference type="GO" id="GO:0016853">
    <property type="term" value="F:isomerase activity"/>
    <property type="evidence" value="ECO:0007669"/>
    <property type="project" value="UniProtKB-KW"/>
</dbReference>
<reference evidence="3" key="1">
    <citation type="submission" date="2018-05" db="EMBL/GenBank/DDBJ databases">
        <authorList>
            <person name="Deangelis K."/>
            <person name="Huntemann M."/>
            <person name="Clum A."/>
            <person name="Pillay M."/>
            <person name="Palaniappan K."/>
            <person name="Varghese N."/>
            <person name="Mikhailova N."/>
            <person name="Stamatis D."/>
            <person name="Reddy T."/>
            <person name="Daum C."/>
            <person name="Shapiro N."/>
            <person name="Ivanova N."/>
            <person name="Kyrpides N."/>
            <person name="Woyke T."/>
        </authorList>
    </citation>
    <scope>NUCLEOTIDE SEQUENCE [LARGE SCALE GENOMIC DNA]</scope>
    <source>
        <strain evidence="3">GAS496</strain>
    </source>
</reference>
<accession>A0A318HHZ1</accession>
<dbReference type="Gene3D" id="3.40.30.10">
    <property type="entry name" value="Glutaredoxin"/>
    <property type="match status" value="1"/>
</dbReference>
<evidence type="ECO:0000313" key="2">
    <source>
        <dbReference type="EMBL" id="PXX09209.1"/>
    </source>
</evidence>
<dbReference type="CDD" id="cd02972">
    <property type="entry name" value="DsbA_family"/>
    <property type="match status" value="1"/>
</dbReference>
<name>A0A318HHZ1_9MYCO</name>
<gene>
    <name evidence="2" type="ORF">C8E89_106135</name>
</gene>
<evidence type="ECO:0000313" key="3">
    <source>
        <dbReference type="Proteomes" id="UP000247781"/>
    </source>
</evidence>
<dbReference type="InterPro" id="IPR012336">
    <property type="entry name" value="Thioredoxin-like_fold"/>
</dbReference>
<proteinExistence type="predicted"/>
<dbReference type="EMBL" id="QJJU01000006">
    <property type="protein sequence ID" value="PXX09209.1"/>
    <property type="molecule type" value="Genomic_DNA"/>
</dbReference>
<evidence type="ECO:0000259" key="1">
    <source>
        <dbReference type="Pfam" id="PF13462"/>
    </source>
</evidence>
<dbReference type="SUPFAM" id="SSF52833">
    <property type="entry name" value="Thioredoxin-like"/>
    <property type="match status" value="1"/>
</dbReference>